<feature type="compositionally biased region" description="Basic and acidic residues" evidence="1">
    <location>
        <begin position="105"/>
        <end position="116"/>
    </location>
</feature>
<reference evidence="4" key="1">
    <citation type="journal article" date="2010" name="PLoS Negl. Trop. Dis.">
        <title>The genome sequence of Trypanosoma brucei gambiense, causative agent of chronic human african trypanosomiasis.</title>
        <authorList>
            <person name="Jackson A.P."/>
            <person name="Sanders M."/>
            <person name="Berry A."/>
            <person name="McQuillan J."/>
            <person name="Aslett M.A."/>
            <person name="Quail M.A."/>
            <person name="Chukualim B."/>
            <person name="Capewell P."/>
            <person name="MacLeod A."/>
            <person name="Melville S.E."/>
            <person name="Gibson W."/>
            <person name="Barry J.D."/>
            <person name="Berriman M."/>
            <person name="Hertz-Fowler C."/>
        </authorList>
    </citation>
    <scope>NUCLEOTIDE SEQUENCE [LARGE SCALE GENOMIC DNA]</scope>
    <source>
        <strain evidence="4">MHOM/CI/86/DAL972</strain>
    </source>
</reference>
<organism evidence="3 4">
    <name type="scientific">Trypanosoma brucei gambiense (strain MHOM/CI/86/DAL972)</name>
    <dbReference type="NCBI Taxonomy" id="679716"/>
    <lineage>
        <taxon>Eukaryota</taxon>
        <taxon>Discoba</taxon>
        <taxon>Euglenozoa</taxon>
        <taxon>Kinetoplastea</taxon>
        <taxon>Metakinetoplastina</taxon>
        <taxon>Trypanosomatida</taxon>
        <taxon>Trypanosomatidae</taxon>
        <taxon>Trypanosoma</taxon>
    </lineage>
</organism>
<dbReference type="Proteomes" id="UP000002316">
    <property type="component" value="Chromosome 10"/>
</dbReference>
<evidence type="ECO:0000313" key="4">
    <source>
        <dbReference type="Proteomes" id="UP000002316"/>
    </source>
</evidence>
<gene>
    <name evidence="3" type="ORF">TbgDal_X1280</name>
</gene>
<evidence type="ECO:0000256" key="2">
    <source>
        <dbReference type="SAM" id="Phobius"/>
    </source>
</evidence>
<keyword evidence="2" id="KW-0472">Membrane</keyword>
<evidence type="ECO:0000313" key="3">
    <source>
        <dbReference type="EMBL" id="CBH15047.1"/>
    </source>
</evidence>
<name>D0A1A5_TRYB9</name>
<keyword evidence="2" id="KW-1133">Transmembrane helix</keyword>
<evidence type="ECO:0000256" key="1">
    <source>
        <dbReference type="SAM" id="MobiDB-lite"/>
    </source>
</evidence>
<dbReference type="KEGG" id="tbg:TbgDal_X1280"/>
<dbReference type="GeneID" id="23864472"/>
<proteinExistence type="predicted"/>
<dbReference type="AlphaFoldDB" id="D0A1A5"/>
<feature type="region of interest" description="Disordered" evidence="1">
    <location>
        <begin position="99"/>
        <end position="125"/>
    </location>
</feature>
<dbReference type="EMBL" id="FN554973">
    <property type="protein sequence ID" value="CBH15047.1"/>
    <property type="molecule type" value="Genomic_DNA"/>
</dbReference>
<protein>
    <submittedName>
        <fullName evidence="3">Uncharacterized protein</fullName>
    </submittedName>
</protein>
<feature type="transmembrane region" description="Helical" evidence="2">
    <location>
        <begin position="39"/>
        <end position="60"/>
    </location>
</feature>
<keyword evidence="2" id="KW-0812">Transmembrane</keyword>
<accession>D0A1A5</accession>
<dbReference type="RefSeq" id="XP_011777313.1">
    <property type="nucleotide sequence ID" value="XM_011779011.1"/>
</dbReference>
<sequence>MDLRAELRTLGYVTNAAQESRGKQRQQQRLIKSRTGAQYVFFLFHWFSLGGESCIYIYIYCVHYANGCRCIIHPQRQRREFTQTQESWKKNKKVRKCYGLESDGDTDRPASEEAKRSHVSTSSAT</sequence>